<dbReference type="SUPFAM" id="SSF55729">
    <property type="entry name" value="Acyl-CoA N-acyltransferases (Nat)"/>
    <property type="match status" value="1"/>
</dbReference>
<evidence type="ECO:0000256" key="2">
    <source>
        <dbReference type="ARBA" id="ARBA00022654"/>
    </source>
</evidence>
<proteinExistence type="inferred from homology"/>
<keyword evidence="4 8" id="KW-0949">S-adenosyl-L-methionine</keyword>
<dbReference type="STRING" id="870908.SAMN04488044_0695"/>
<evidence type="ECO:0000256" key="1">
    <source>
        <dbReference type="ARBA" id="ARBA00012340"/>
    </source>
</evidence>
<evidence type="ECO:0000313" key="9">
    <source>
        <dbReference type="EMBL" id="SHG41062.1"/>
    </source>
</evidence>
<dbReference type="PANTHER" id="PTHR39322">
    <property type="entry name" value="ACYL-HOMOSERINE-LACTONE SYNTHASE"/>
    <property type="match status" value="1"/>
</dbReference>
<dbReference type="EC" id="2.3.1.184" evidence="1 8"/>
<keyword evidence="3 8" id="KW-0808">Transferase</keyword>
<protein>
    <recommendedName>
        <fullName evidence="1 8">Acyl-homoserine-lactone synthase</fullName>
        <ecNumber evidence="1 8">2.3.1.184</ecNumber>
    </recommendedName>
    <alternativeName>
        <fullName evidence="8">Autoinducer synthesis protein</fullName>
    </alternativeName>
</protein>
<evidence type="ECO:0000256" key="5">
    <source>
        <dbReference type="ARBA" id="ARBA00022929"/>
    </source>
</evidence>
<evidence type="ECO:0000256" key="8">
    <source>
        <dbReference type="RuleBase" id="RU361135"/>
    </source>
</evidence>
<dbReference type="GO" id="GO:0009372">
    <property type="term" value="P:quorum sensing"/>
    <property type="evidence" value="ECO:0007669"/>
    <property type="project" value="UniProtKB-UniRule"/>
</dbReference>
<dbReference type="AlphaFoldDB" id="A0A1M5JKH4"/>
<dbReference type="GO" id="GO:0007165">
    <property type="term" value="P:signal transduction"/>
    <property type="evidence" value="ECO:0007669"/>
    <property type="project" value="TreeGrafter"/>
</dbReference>
<dbReference type="InterPro" id="IPR018311">
    <property type="entry name" value="Autoind_synth_CS"/>
</dbReference>
<comment type="similarity">
    <text evidence="7 8">Belongs to the autoinducer synthase family.</text>
</comment>
<gene>
    <name evidence="9" type="ORF">SAMN04488044_0695</name>
</gene>
<dbReference type="PROSITE" id="PS51187">
    <property type="entry name" value="AUTOINDUCER_SYNTH_2"/>
    <property type="match status" value="1"/>
</dbReference>
<dbReference type="RefSeq" id="WP_084604738.1">
    <property type="nucleotide sequence ID" value="NZ_FQWM01000001.1"/>
</dbReference>
<dbReference type="Pfam" id="PF00765">
    <property type="entry name" value="Autoind_synth"/>
    <property type="match status" value="1"/>
</dbReference>
<accession>A0A1M5JKH4</accession>
<dbReference type="PROSITE" id="PS00949">
    <property type="entry name" value="AUTOINDUCER_SYNTH_1"/>
    <property type="match status" value="1"/>
</dbReference>
<evidence type="ECO:0000313" key="10">
    <source>
        <dbReference type="Proteomes" id="UP000184211"/>
    </source>
</evidence>
<dbReference type="PRINTS" id="PR01549">
    <property type="entry name" value="AUTOINDCRSYN"/>
</dbReference>
<evidence type="ECO:0000256" key="3">
    <source>
        <dbReference type="ARBA" id="ARBA00022679"/>
    </source>
</evidence>
<evidence type="ECO:0000256" key="7">
    <source>
        <dbReference type="PROSITE-ProRule" id="PRU00533"/>
    </source>
</evidence>
<keyword evidence="2 7" id="KW-0673">Quorum sensing</keyword>
<keyword evidence="5 7" id="KW-0071">Autoinducer synthesis</keyword>
<keyword evidence="10" id="KW-1185">Reference proteome</keyword>
<dbReference type="InterPro" id="IPR016181">
    <property type="entry name" value="Acyl_CoA_acyltransferase"/>
</dbReference>
<comment type="catalytic activity">
    <reaction evidence="6 8">
        <text>a fatty acyl-[ACP] + S-adenosyl-L-methionine = an N-acyl-L-homoserine lactone + S-methyl-5'-thioadenosine + holo-[ACP] + H(+)</text>
        <dbReference type="Rhea" id="RHEA:10096"/>
        <dbReference type="Rhea" id="RHEA-COMP:9685"/>
        <dbReference type="Rhea" id="RHEA-COMP:14125"/>
        <dbReference type="ChEBI" id="CHEBI:15378"/>
        <dbReference type="ChEBI" id="CHEBI:17509"/>
        <dbReference type="ChEBI" id="CHEBI:55474"/>
        <dbReference type="ChEBI" id="CHEBI:59789"/>
        <dbReference type="ChEBI" id="CHEBI:64479"/>
        <dbReference type="ChEBI" id="CHEBI:138651"/>
        <dbReference type="EC" id="2.3.1.184"/>
    </reaction>
</comment>
<organism evidence="9 10">
    <name type="scientific">Cognatishimia maritima</name>
    <dbReference type="NCBI Taxonomy" id="870908"/>
    <lineage>
        <taxon>Bacteria</taxon>
        <taxon>Pseudomonadati</taxon>
        <taxon>Pseudomonadota</taxon>
        <taxon>Alphaproteobacteria</taxon>
        <taxon>Rhodobacterales</taxon>
        <taxon>Paracoccaceae</taxon>
        <taxon>Cognatishimia</taxon>
    </lineage>
</organism>
<reference evidence="10" key="1">
    <citation type="submission" date="2016-11" db="EMBL/GenBank/DDBJ databases">
        <authorList>
            <person name="Varghese N."/>
            <person name="Submissions S."/>
        </authorList>
    </citation>
    <scope>NUCLEOTIDE SEQUENCE [LARGE SCALE GENOMIC DNA]</scope>
    <source>
        <strain evidence="10">DSM 28223</strain>
    </source>
</reference>
<dbReference type="Proteomes" id="UP000184211">
    <property type="component" value="Unassembled WGS sequence"/>
</dbReference>
<name>A0A1M5JKH4_9RHOB</name>
<dbReference type="PANTHER" id="PTHR39322:SF1">
    <property type="entry name" value="ISOVALERYL-HOMOSERINE LACTONE SYNTHASE"/>
    <property type="match status" value="1"/>
</dbReference>
<dbReference type="InterPro" id="IPR001690">
    <property type="entry name" value="Autoind_synthase"/>
</dbReference>
<evidence type="ECO:0000256" key="6">
    <source>
        <dbReference type="ARBA" id="ARBA00048576"/>
    </source>
</evidence>
<dbReference type="OrthoDB" id="6169313at2"/>
<dbReference type="EMBL" id="FQWM01000001">
    <property type="protein sequence ID" value="SHG41062.1"/>
    <property type="molecule type" value="Genomic_DNA"/>
</dbReference>
<sequence length="306" mass="34028">MIITIDGLNKDQFQPLLEDMFRLRARVFAGRLGWDVTIENDMEIDQFDHMDPSYVVGVDDNMNVISCARVLQTTGPHMLSDVFSAILCGQAPVRSPNIWESTRFCVDTQRLKGEKSKHTVSTATCELMLGILEYAQDSGITDIITVIDPIMDRVLKRSNNAPHGYVGETVPMGKVKALAALLDCTDERIANVREFAGIKGDIFLSEEEAMKRLELKEIAQEMCLAALPDNEMDLEAISKPGASLTDLREYCFDQLAKASTDKEMSAAVALMEMLSDRIGTDDAQELQRLSDRAKITGRDKNTIRSA</sequence>
<dbReference type="GO" id="GO:0061579">
    <property type="term" value="F:N-acyl homoserine lactone synthase activity"/>
    <property type="evidence" value="ECO:0007669"/>
    <property type="project" value="UniProtKB-UniRule"/>
</dbReference>
<evidence type="ECO:0000256" key="4">
    <source>
        <dbReference type="ARBA" id="ARBA00022691"/>
    </source>
</evidence>
<dbReference type="Gene3D" id="3.40.630.30">
    <property type="match status" value="1"/>
</dbReference>